<reference evidence="2 3" key="1">
    <citation type="journal article" date="2018" name="BMC Genomics">
        <title>The genome of Naegleria lovaniensis, the basis for a comparative approach to unravel pathogenicity factors of the human pathogenic amoeba N. fowleri.</title>
        <authorList>
            <person name="Liechti N."/>
            <person name="Schurch N."/>
            <person name="Bruggmann R."/>
            <person name="Wittwer M."/>
        </authorList>
    </citation>
    <scope>NUCLEOTIDE SEQUENCE [LARGE SCALE GENOMIC DNA]</scope>
    <source>
        <strain evidence="2 3">ATCC 30569</strain>
    </source>
</reference>
<name>A0AA88KLQ8_NAELO</name>
<protein>
    <recommendedName>
        <fullName evidence="1">Cobalamin-independent methionine synthase MetE N-terminal domain-containing protein</fullName>
    </recommendedName>
</protein>
<dbReference type="GO" id="GO:0008652">
    <property type="term" value="P:amino acid biosynthetic process"/>
    <property type="evidence" value="ECO:0007669"/>
    <property type="project" value="InterPro"/>
</dbReference>
<organism evidence="2 3">
    <name type="scientific">Naegleria lovaniensis</name>
    <name type="common">Amoeba</name>
    <dbReference type="NCBI Taxonomy" id="51637"/>
    <lineage>
        <taxon>Eukaryota</taxon>
        <taxon>Discoba</taxon>
        <taxon>Heterolobosea</taxon>
        <taxon>Tetramitia</taxon>
        <taxon>Eutetramitia</taxon>
        <taxon>Vahlkampfiidae</taxon>
        <taxon>Naegleria</taxon>
    </lineage>
</organism>
<dbReference type="AlphaFoldDB" id="A0AA88KLQ8"/>
<keyword evidence="3" id="KW-1185">Reference proteome</keyword>
<sequence length="277" mass="31532">MARGRAPTGKPTAACEMTKWFDTNYHFITPEIEPSQEFQLIRTSLFEQVKEAQEVIGLDRVKVVLVGPLTWLYLAKGVEFTNGADDSKKLHTVLPKLLPIYQQVLKQLSEMGVKWVQIDEPILVMDLNEEWQQAFVKTYSQDLVASQQGFACKILLATYFGPLLNNVKTCVQLHVDAVHLDGVRSGHQQQEHLENFLSELTRFEKTHPEIKKKIISLGLVDGRNVWKTDLEKCVQTIKSVVNHSEFGLSHERVWIAPSCSLLHVPLDLSLRLNLMMS</sequence>
<dbReference type="InterPro" id="IPR038071">
    <property type="entry name" value="UROD/MetE-like_sf"/>
</dbReference>
<evidence type="ECO:0000313" key="3">
    <source>
        <dbReference type="Proteomes" id="UP000816034"/>
    </source>
</evidence>
<dbReference type="InterPro" id="IPR013215">
    <property type="entry name" value="Cbl-indep_Met_Synth_N"/>
</dbReference>
<dbReference type="GO" id="GO:0003871">
    <property type="term" value="F:5-methyltetrahydropteroyltriglutamate-homocysteine S-methyltransferase activity"/>
    <property type="evidence" value="ECO:0007669"/>
    <property type="project" value="InterPro"/>
</dbReference>
<dbReference type="PANTHER" id="PTHR30519">
    <property type="entry name" value="5-METHYLTETRAHYDROPTEROYLTRIGLUTAMATE--HOMOCYSTEINE METHYLTRANSFERASE"/>
    <property type="match status" value="1"/>
</dbReference>
<dbReference type="Gene3D" id="3.20.20.210">
    <property type="match status" value="1"/>
</dbReference>
<evidence type="ECO:0000313" key="2">
    <source>
        <dbReference type="EMBL" id="KAG2379169.1"/>
    </source>
</evidence>
<proteinExistence type="predicted"/>
<dbReference type="Proteomes" id="UP000816034">
    <property type="component" value="Unassembled WGS sequence"/>
</dbReference>
<comment type="caution">
    <text evidence="2">The sequence shown here is derived from an EMBL/GenBank/DDBJ whole genome shotgun (WGS) entry which is preliminary data.</text>
</comment>
<accession>A0AA88KLQ8</accession>
<dbReference type="GeneID" id="68100261"/>
<dbReference type="RefSeq" id="XP_044546431.1">
    <property type="nucleotide sequence ID" value="XM_044697813.1"/>
</dbReference>
<dbReference type="SUPFAM" id="SSF51726">
    <property type="entry name" value="UROD/MetE-like"/>
    <property type="match status" value="1"/>
</dbReference>
<evidence type="ECO:0000259" key="1">
    <source>
        <dbReference type="Pfam" id="PF08267"/>
    </source>
</evidence>
<dbReference type="GO" id="GO:0008270">
    <property type="term" value="F:zinc ion binding"/>
    <property type="evidence" value="ECO:0007669"/>
    <property type="project" value="InterPro"/>
</dbReference>
<gene>
    <name evidence="2" type="ORF">C9374_007807</name>
</gene>
<feature type="domain" description="Cobalamin-independent methionine synthase MetE N-terminal" evidence="1">
    <location>
        <begin position="1"/>
        <end position="243"/>
    </location>
</feature>
<dbReference type="Pfam" id="PF08267">
    <property type="entry name" value="Meth_synt_1"/>
    <property type="match status" value="1"/>
</dbReference>
<dbReference type="EMBL" id="PYSW02000030">
    <property type="protein sequence ID" value="KAG2379169.1"/>
    <property type="molecule type" value="Genomic_DNA"/>
</dbReference>